<accession>A0ACC0F9J3</accession>
<protein>
    <submittedName>
        <fullName evidence="1">Uncharacterized protein</fullName>
    </submittedName>
</protein>
<comment type="caution">
    <text evidence="1">The sequence shown here is derived from an EMBL/GenBank/DDBJ whole genome shotgun (WGS) entry which is preliminary data.</text>
</comment>
<sequence length="71" mass="8182">MVYDLDSVLIINNRFGVESAPAIVFLKEHGIKPVVYLGPANNSWFVDIMEQNKHQGSKKHRPQLIKISRHR</sequence>
<organism evidence="1 2">
    <name type="scientific">Camellia lanceoleosa</name>
    <dbReference type="NCBI Taxonomy" id="1840588"/>
    <lineage>
        <taxon>Eukaryota</taxon>
        <taxon>Viridiplantae</taxon>
        <taxon>Streptophyta</taxon>
        <taxon>Embryophyta</taxon>
        <taxon>Tracheophyta</taxon>
        <taxon>Spermatophyta</taxon>
        <taxon>Magnoliopsida</taxon>
        <taxon>eudicotyledons</taxon>
        <taxon>Gunneridae</taxon>
        <taxon>Pentapetalae</taxon>
        <taxon>asterids</taxon>
        <taxon>Ericales</taxon>
        <taxon>Theaceae</taxon>
        <taxon>Camellia</taxon>
    </lineage>
</organism>
<name>A0ACC0F9J3_9ERIC</name>
<evidence type="ECO:0000313" key="1">
    <source>
        <dbReference type="EMBL" id="KAI7985329.1"/>
    </source>
</evidence>
<evidence type="ECO:0000313" key="2">
    <source>
        <dbReference type="Proteomes" id="UP001060215"/>
    </source>
</evidence>
<dbReference type="EMBL" id="CM045772">
    <property type="protein sequence ID" value="KAI7985329.1"/>
    <property type="molecule type" value="Genomic_DNA"/>
</dbReference>
<keyword evidence="2" id="KW-1185">Reference proteome</keyword>
<gene>
    <name evidence="1" type="ORF">LOK49_LG14G00637</name>
</gene>
<dbReference type="Proteomes" id="UP001060215">
    <property type="component" value="Chromosome 15"/>
</dbReference>
<reference evidence="1 2" key="1">
    <citation type="journal article" date="2022" name="Plant J.">
        <title>Chromosome-level genome of Camellia lanceoleosa provides a valuable resource for understanding genome evolution and self-incompatibility.</title>
        <authorList>
            <person name="Gong W."/>
            <person name="Xiao S."/>
            <person name="Wang L."/>
            <person name="Liao Z."/>
            <person name="Chang Y."/>
            <person name="Mo W."/>
            <person name="Hu G."/>
            <person name="Li W."/>
            <person name="Zhao G."/>
            <person name="Zhu H."/>
            <person name="Hu X."/>
            <person name="Ji K."/>
            <person name="Xiang X."/>
            <person name="Song Q."/>
            <person name="Yuan D."/>
            <person name="Jin S."/>
            <person name="Zhang L."/>
        </authorList>
    </citation>
    <scope>NUCLEOTIDE SEQUENCE [LARGE SCALE GENOMIC DNA]</scope>
    <source>
        <strain evidence="1">SQ_2022a</strain>
    </source>
</reference>
<proteinExistence type="predicted"/>